<gene>
    <name evidence="3" type="ordered locus">ETA_12510</name>
</gene>
<dbReference type="CDD" id="cd06558">
    <property type="entry name" value="crotonase-like"/>
    <property type="match status" value="1"/>
</dbReference>
<evidence type="ECO:0000313" key="4">
    <source>
        <dbReference type="Proteomes" id="UP000001726"/>
    </source>
</evidence>
<dbReference type="PANTHER" id="PTHR11941">
    <property type="entry name" value="ENOYL-COA HYDRATASE-RELATED"/>
    <property type="match status" value="1"/>
</dbReference>
<proteinExistence type="inferred from homology"/>
<dbReference type="Pfam" id="PF00378">
    <property type="entry name" value="ECH_1"/>
    <property type="match status" value="1"/>
</dbReference>
<evidence type="ECO:0000256" key="2">
    <source>
        <dbReference type="ARBA" id="ARBA00023239"/>
    </source>
</evidence>
<comment type="similarity">
    <text evidence="1">Belongs to the enoyl-CoA hydratase/isomerase family.</text>
</comment>
<dbReference type="KEGG" id="eta:ETA_12510"/>
<dbReference type="InterPro" id="IPR014748">
    <property type="entry name" value="Enoyl-CoA_hydra_C"/>
</dbReference>
<dbReference type="eggNOG" id="COG1024">
    <property type="taxonomic scope" value="Bacteria"/>
</dbReference>
<dbReference type="RefSeq" id="WP_012440992.1">
    <property type="nucleotide sequence ID" value="NC_010694.1"/>
</dbReference>
<dbReference type="STRING" id="465817.ETA_12510"/>
<dbReference type="InterPro" id="IPR029045">
    <property type="entry name" value="ClpP/crotonase-like_dom_sf"/>
</dbReference>
<dbReference type="GO" id="GO:0004300">
    <property type="term" value="F:enoyl-CoA hydratase activity"/>
    <property type="evidence" value="ECO:0007669"/>
    <property type="project" value="UniProtKB-EC"/>
</dbReference>
<reference evidence="3 4" key="1">
    <citation type="journal article" date="2008" name="Environ. Microbiol.">
        <title>The genome of Erwinia tasmaniensis strain Et1/99, a non-pathogenic bacterium in the genus Erwinia.</title>
        <authorList>
            <person name="Kube M."/>
            <person name="Migdoll A.M."/>
            <person name="Mueller I."/>
            <person name="Kuhl H."/>
            <person name="Beck A."/>
            <person name="Reinhardt R."/>
            <person name="Geider K."/>
        </authorList>
    </citation>
    <scope>NUCLEOTIDE SEQUENCE [LARGE SCALE GENOMIC DNA]</scope>
    <source>
        <strain evidence="4">DSM 17950 / CFBP 7177 / CIP 109463 / NCPPB 4357 / Et1/99</strain>
    </source>
</reference>
<dbReference type="HOGENOM" id="CLU_009834_7_6_6"/>
<dbReference type="Gene3D" id="3.90.226.10">
    <property type="entry name" value="2-enoyl-CoA Hydratase, Chain A, domain 1"/>
    <property type="match status" value="1"/>
</dbReference>
<dbReference type="Proteomes" id="UP000001726">
    <property type="component" value="Chromosome"/>
</dbReference>
<protein>
    <submittedName>
        <fullName evidence="3">Crotonase</fullName>
        <ecNumber evidence="3">4.2.1.17</ecNumber>
    </submittedName>
</protein>
<dbReference type="OrthoDB" id="9777711at2"/>
<dbReference type="PANTHER" id="PTHR11941:SF54">
    <property type="entry name" value="ENOYL-COA HYDRATASE, MITOCHONDRIAL"/>
    <property type="match status" value="1"/>
</dbReference>
<evidence type="ECO:0000313" key="3">
    <source>
        <dbReference type="EMBL" id="CAO96297.1"/>
    </source>
</evidence>
<dbReference type="InterPro" id="IPR001753">
    <property type="entry name" value="Enoyl-CoA_hydra/iso"/>
</dbReference>
<dbReference type="EMBL" id="CU468135">
    <property type="protein sequence ID" value="CAO96297.1"/>
    <property type="molecule type" value="Genomic_DNA"/>
</dbReference>
<accession>B2VIL0</accession>
<dbReference type="EC" id="4.2.1.17" evidence="3"/>
<dbReference type="SUPFAM" id="SSF52096">
    <property type="entry name" value="ClpP/crotonase"/>
    <property type="match status" value="1"/>
</dbReference>
<dbReference type="AlphaFoldDB" id="B2VIL0"/>
<keyword evidence="4" id="KW-1185">Reference proteome</keyword>
<keyword evidence="2 3" id="KW-0456">Lyase</keyword>
<sequence length="261" mass="27550">MADNSGSVLLEMRGAIAIVTLHRPEKLNALTPSMLAELARVADEIDDNPAIRVAILTASGDRAFCVGADINVWSSMQPLDMWRKWIRNGHRVFDRLATLQVPLIAAINGHAFGGGLELLATTDIRICDPAATFALPEAGIATCPGWSGTQRLVQLTGPGQVKYLALTGTRMDAKRAFETGLVQEISAANQSLACAIALAEKIAALAPVAVQLTRQIIDAGLGNNTAMTLEGLAGSLSATTADAREGLASFTERRSALYQGE</sequence>
<evidence type="ECO:0000256" key="1">
    <source>
        <dbReference type="ARBA" id="ARBA00005254"/>
    </source>
</evidence>
<dbReference type="GO" id="GO:0006635">
    <property type="term" value="P:fatty acid beta-oxidation"/>
    <property type="evidence" value="ECO:0007669"/>
    <property type="project" value="TreeGrafter"/>
</dbReference>
<organism evidence="3 4">
    <name type="scientific">Erwinia tasmaniensis (strain DSM 17950 / CFBP 7177 / CIP 109463 / NCPPB 4357 / Et1/99)</name>
    <dbReference type="NCBI Taxonomy" id="465817"/>
    <lineage>
        <taxon>Bacteria</taxon>
        <taxon>Pseudomonadati</taxon>
        <taxon>Pseudomonadota</taxon>
        <taxon>Gammaproteobacteria</taxon>
        <taxon>Enterobacterales</taxon>
        <taxon>Erwiniaceae</taxon>
        <taxon>Erwinia</taxon>
    </lineage>
</organism>
<name>B2VIL0_ERWT9</name>
<dbReference type="Gene3D" id="1.10.12.10">
    <property type="entry name" value="Lyase 2-enoyl-coa Hydratase, Chain A, domain 2"/>
    <property type="match status" value="1"/>
</dbReference>